<gene>
    <name evidence="2" type="ORF">Gocc_2309</name>
</gene>
<keyword evidence="3" id="KW-1185">Reference proteome</keyword>
<dbReference type="InterPro" id="IPR050273">
    <property type="entry name" value="GppA/Ppx_hydrolase"/>
</dbReference>
<protein>
    <submittedName>
        <fullName evidence="2">Ppx/GppA phosphatase family</fullName>
    </submittedName>
</protein>
<reference evidence="2 3" key="1">
    <citation type="submission" date="2018-07" db="EMBL/GenBank/DDBJ databases">
        <title>High-quality-draft genome sequence of Gaiella occulta.</title>
        <authorList>
            <person name="Severino R."/>
            <person name="Froufe H.J.C."/>
            <person name="Rainey F.A."/>
            <person name="Barroso C."/>
            <person name="Albuquerque L."/>
            <person name="Lobo-Da-Cunha A."/>
            <person name="Da Costa M.S."/>
            <person name="Egas C."/>
        </authorList>
    </citation>
    <scope>NUCLEOTIDE SEQUENCE [LARGE SCALE GENOMIC DNA]</scope>
    <source>
        <strain evidence="2 3">F2-233</strain>
    </source>
</reference>
<comment type="caution">
    <text evidence="2">The sequence shown here is derived from an EMBL/GenBank/DDBJ whole genome shotgun (WGS) entry which is preliminary data.</text>
</comment>
<dbReference type="InterPro" id="IPR003695">
    <property type="entry name" value="Ppx_GppA_N"/>
</dbReference>
<dbReference type="PANTHER" id="PTHR30005">
    <property type="entry name" value="EXOPOLYPHOSPHATASE"/>
    <property type="match status" value="1"/>
</dbReference>
<evidence type="ECO:0000313" key="2">
    <source>
        <dbReference type="EMBL" id="RDI73745.1"/>
    </source>
</evidence>
<dbReference type="SUPFAM" id="SSF53067">
    <property type="entry name" value="Actin-like ATPase domain"/>
    <property type="match status" value="2"/>
</dbReference>
<dbReference type="EMBL" id="QQZY01000006">
    <property type="protein sequence ID" value="RDI73745.1"/>
    <property type="molecule type" value="Genomic_DNA"/>
</dbReference>
<proteinExistence type="predicted"/>
<name>A0A7M2YUR7_9ACTN</name>
<accession>A0A7M2YUR7</accession>
<dbReference type="AlphaFoldDB" id="A0A7M2YUR7"/>
<dbReference type="CDD" id="cd24054">
    <property type="entry name" value="ASKHA_NBD_AaPPX-GppA_MtPPX2-like"/>
    <property type="match status" value="1"/>
</dbReference>
<dbReference type="GO" id="GO:0016462">
    <property type="term" value="F:pyrophosphatase activity"/>
    <property type="evidence" value="ECO:0007669"/>
    <property type="project" value="TreeGrafter"/>
</dbReference>
<feature type="domain" description="Ppx/GppA phosphatase N-terminal" evidence="1">
    <location>
        <begin position="28"/>
        <end position="301"/>
    </location>
</feature>
<dbReference type="Proteomes" id="UP000254134">
    <property type="component" value="Unassembled WGS sequence"/>
</dbReference>
<evidence type="ECO:0000313" key="3">
    <source>
        <dbReference type="Proteomes" id="UP000254134"/>
    </source>
</evidence>
<reference evidence="3" key="2">
    <citation type="journal article" date="2019" name="MicrobiologyOpen">
        <title>High-quality draft genome sequence of Gaiella occulta isolated from a 150 meter deep mineral water borehole and comparison with the genome sequences of other deep-branching lineages of the phylum Actinobacteria.</title>
        <authorList>
            <person name="Severino R."/>
            <person name="Froufe H.J.C."/>
            <person name="Barroso C."/>
            <person name="Albuquerque L."/>
            <person name="Lobo-da-Cunha A."/>
            <person name="da Costa M.S."/>
            <person name="Egas C."/>
        </authorList>
    </citation>
    <scope>NUCLEOTIDE SEQUENCE [LARGE SCALE GENOMIC DNA]</scope>
    <source>
        <strain evidence="3">F2-233</strain>
    </source>
</reference>
<dbReference type="Gene3D" id="3.30.420.150">
    <property type="entry name" value="Exopolyphosphatase. Domain 2"/>
    <property type="match status" value="1"/>
</dbReference>
<evidence type="ECO:0000259" key="1">
    <source>
        <dbReference type="Pfam" id="PF02541"/>
    </source>
</evidence>
<dbReference type="InterPro" id="IPR043129">
    <property type="entry name" value="ATPase_NBD"/>
</dbReference>
<dbReference type="Gene3D" id="3.30.420.40">
    <property type="match status" value="1"/>
</dbReference>
<organism evidence="2 3">
    <name type="scientific">Gaiella occulta</name>
    <dbReference type="NCBI Taxonomy" id="1002870"/>
    <lineage>
        <taxon>Bacteria</taxon>
        <taxon>Bacillati</taxon>
        <taxon>Actinomycetota</taxon>
        <taxon>Thermoleophilia</taxon>
        <taxon>Gaiellales</taxon>
        <taxon>Gaiellaceae</taxon>
        <taxon>Gaiella</taxon>
    </lineage>
</organism>
<dbReference type="Pfam" id="PF02541">
    <property type="entry name" value="Ppx-GppA"/>
    <property type="match status" value="1"/>
</dbReference>
<sequence>MGCGRHIATVARVRVAAIDLGTNSTRLLVADVEDGRVDEVVRLLAITRLGEGVDERRLLRPEPVARVHAVLDAYAREVEERGATRVLAVATSAVRDATNGERFLEGLRERYGFVTLLLDGREEAETTFRGVTSDHRLDRETLVVDIGGGSTELLVGGPGGVSFATSLQAGCVRLSERFLHTDPPTAGELEAAAAHTRLLLPALDVSAAVGVAGTITTVAAIDLGLAEYDAERIHGHRISRAAAERALAQLSALSLAERERVPGLEPARAPVIVGGLVVLREVLERYGLDEIEASERDILHGAALAAAGLGAAA</sequence>
<dbReference type="PANTHER" id="PTHR30005:SF13">
    <property type="entry name" value="EXOPOLYPHOSPHATASE 2"/>
    <property type="match status" value="1"/>
</dbReference>